<reference evidence="1 2" key="1">
    <citation type="submission" date="2024-01" db="EMBL/GenBank/DDBJ databases">
        <title>Genome assemblies of Stephania.</title>
        <authorList>
            <person name="Yang L."/>
        </authorList>
    </citation>
    <scope>NUCLEOTIDE SEQUENCE [LARGE SCALE GENOMIC DNA]</scope>
    <source>
        <strain evidence="1">QJT</strain>
        <tissue evidence="1">Leaf</tissue>
    </source>
</reference>
<dbReference type="AlphaFoldDB" id="A0AAP0K7L8"/>
<comment type="caution">
    <text evidence="1">The sequence shown here is derived from an EMBL/GenBank/DDBJ whole genome shotgun (WGS) entry which is preliminary data.</text>
</comment>
<evidence type="ECO:0000313" key="1">
    <source>
        <dbReference type="EMBL" id="KAK9146624.1"/>
    </source>
</evidence>
<dbReference type="Proteomes" id="UP001417504">
    <property type="component" value="Unassembled WGS sequence"/>
</dbReference>
<evidence type="ECO:0000313" key="2">
    <source>
        <dbReference type="Proteomes" id="UP001417504"/>
    </source>
</evidence>
<accession>A0AAP0K7L8</accession>
<sequence length="121" mass="13335">MVENEEDETDEIDDDESLLVVLNHVFAEFFFPGPSDIGKSVVHRMRSQFKKLREVRFLGLVSLKSATRAGHGSGLGQPNPIRDDPTQAFTWRAIDYKAAFGCRLFVGGEGELVGPERGGAP</sequence>
<dbReference type="EMBL" id="JBBNAE010000002">
    <property type="protein sequence ID" value="KAK9146624.1"/>
    <property type="molecule type" value="Genomic_DNA"/>
</dbReference>
<name>A0AAP0K7L8_9MAGN</name>
<keyword evidence="2" id="KW-1185">Reference proteome</keyword>
<protein>
    <submittedName>
        <fullName evidence="1">Uncharacterized protein</fullName>
    </submittedName>
</protein>
<gene>
    <name evidence="1" type="ORF">Sjap_006527</name>
</gene>
<proteinExistence type="predicted"/>
<organism evidence="1 2">
    <name type="scientific">Stephania japonica</name>
    <dbReference type="NCBI Taxonomy" id="461633"/>
    <lineage>
        <taxon>Eukaryota</taxon>
        <taxon>Viridiplantae</taxon>
        <taxon>Streptophyta</taxon>
        <taxon>Embryophyta</taxon>
        <taxon>Tracheophyta</taxon>
        <taxon>Spermatophyta</taxon>
        <taxon>Magnoliopsida</taxon>
        <taxon>Ranunculales</taxon>
        <taxon>Menispermaceae</taxon>
        <taxon>Menispermoideae</taxon>
        <taxon>Cissampelideae</taxon>
        <taxon>Stephania</taxon>
    </lineage>
</organism>